<evidence type="ECO:0000313" key="3">
    <source>
        <dbReference type="Proteomes" id="UP000053599"/>
    </source>
</evidence>
<gene>
    <name evidence="2" type="ORF">PV11_10232</name>
</gene>
<name>A0A0D1YUL4_9EURO</name>
<dbReference type="InterPro" id="IPR037401">
    <property type="entry name" value="SnoaL-like"/>
</dbReference>
<proteinExistence type="predicted"/>
<reference evidence="2 3" key="1">
    <citation type="submission" date="2015-01" db="EMBL/GenBank/DDBJ databases">
        <title>The Genome Sequence of Exophiala sideris CBS121828.</title>
        <authorList>
            <consortium name="The Broad Institute Genomics Platform"/>
            <person name="Cuomo C."/>
            <person name="de Hoog S."/>
            <person name="Gorbushina A."/>
            <person name="Stielow B."/>
            <person name="Teixiera M."/>
            <person name="Abouelleil A."/>
            <person name="Chapman S.B."/>
            <person name="Priest M."/>
            <person name="Young S.K."/>
            <person name="Wortman J."/>
            <person name="Nusbaum C."/>
            <person name="Birren B."/>
        </authorList>
    </citation>
    <scope>NUCLEOTIDE SEQUENCE [LARGE SCALE GENOMIC DNA]</scope>
    <source>
        <strain evidence="2 3">CBS 121828</strain>
    </source>
</reference>
<dbReference type="HOGENOM" id="CLU_1758601_0_0_1"/>
<dbReference type="SUPFAM" id="SSF54427">
    <property type="entry name" value="NTF2-like"/>
    <property type="match status" value="1"/>
</dbReference>
<protein>
    <recommendedName>
        <fullName evidence="1">SnoaL-like domain-containing protein</fullName>
    </recommendedName>
</protein>
<feature type="domain" description="SnoaL-like" evidence="1">
    <location>
        <begin position="15"/>
        <end position="130"/>
    </location>
</feature>
<dbReference type="EMBL" id="KN846954">
    <property type="protein sequence ID" value="KIV78523.1"/>
    <property type="molecule type" value="Genomic_DNA"/>
</dbReference>
<accession>A0A0D1YUL4</accession>
<sequence>MSGFDLPGSSARFIAKSEIETLFHRYAVLAKETASAEKMSQLFTQDAAFRLPNGVTVQPAELLQVVQGNNPKFIRHHITSIDINFVSPSRANAESYFFAVTHLSSFDHWGHWEDIVTREADGTWLISDRTIVVEGTDPKGWYKTVYPD</sequence>
<organism evidence="2 3">
    <name type="scientific">Exophiala sideris</name>
    <dbReference type="NCBI Taxonomy" id="1016849"/>
    <lineage>
        <taxon>Eukaryota</taxon>
        <taxon>Fungi</taxon>
        <taxon>Dikarya</taxon>
        <taxon>Ascomycota</taxon>
        <taxon>Pezizomycotina</taxon>
        <taxon>Eurotiomycetes</taxon>
        <taxon>Chaetothyriomycetidae</taxon>
        <taxon>Chaetothyriales</taxon>
        <taxon>Herpotrichiellaceae</taxon>
        <taxon>Exophiala</taxon>
    </lineage>
</organism>
<dbReference type="Pfam" id="PF13577">
    <property type="entry name" value="SnoaL_4"/>
    <property type="match status" value="1"/>
</dbReference>
<dbReference type="OrthoDB" id="4119873at2759"/>
<dbReference type="AlphaFoldDB" id="A0A0D1YUL4"/>
<dbReference type="InterPro" id="IPR032710">
    <property type="entry name" value="NTF2-like_dom_sf"/>
</dbReference>
<dbReference type="Gene3D" id="3.10.450.50">
    <property type="match status" value="1"/>
</dbReference>
<evidence type="ECO:0000313" key="2">
    <source>
        <dbReference type="EMBL" id="KIV78523.1"/>
    </source>
</evidence>
<evidence type="ECO:0000259" key="1">
    <source>
        <dbReference type="Pfam" id="PF13577"/>
    </source>
</evidence>
<dbReference type="Proteomes" id="UP000053599">
    <property type="component" value="Unassembled WGS sequence"/>
</dbReference>